<dbReference type="STRING" id="930991.A0A0D0BZU6"/>
<accession>A0A0D0BZU6</accession>
<organism evidence="3 4">
    <name type="scientific">Paxillus rubicundulus Ve08.2h10</name>
    <dbReference type="NCBI Taxonomy" id="930991"/>
    <lineage>
        <taxon>Eukaryota</taxon>
        <taxon>Fungi</taxon>
        <taxon>Dikarya</taxon>
        <taxon>Basidiomycota</taxon>
        <taxon>Agaricomycotina</taxon>
        <taxon>Agaricomycetes</taxon>
        <taxon>Agaricomycetidae</taxon>
        <taxon>Boletales</taxon>
        <taxon>Paxilineae</taxon>
        <taxon>Paxillaceae</taxon>
        <taxon>Paxillus</taxon>
    </lineage>
</organism>
<dbReference type="InParanoid" id="A0A0D0BZU6"/>
<feature type="non-terminal residue" evidence="3">
    <location>
        <position position="1"/>
    </location>
</feature>
<evidence type="ECO:0000313" key="4">
    <source>
        <dbReference type="Proteomes" id="UP000054538"/>
    </source>
</evidence>
<dbReference type="GO" id="GO:0005634">
    <property type="term" value="C:nucleus"/>
    <property type="evidence" value="ECO:0007669"/>
    <property type="project" value="TreeGrafter"/>
</dbReference>
<dbReference type="Proteomes" id="UP000054538">
    <property type="component" value="Unassembled WGS sequence"/>
</dbReference>
<dbReference type="GO" id="GO:0005524">
    <property type="term" value="F:ATP binding"/>
    <property type="evidence" value="ECO:0007669"/>
    <property type="project" value="InterPro"/>
</dbReference>
<dbReference type="GO" id="GO:0003676">
    <property type="term" value="F:nucleic acid binding"/>
    <property type="evidence" value="ECO:0007669"/>
    <property type="project" value="InterPro"/>
</dbReference>
<dbReference type="OrthoDB" id="10261556at2759"/>
<dbReference type="HOGENOM" id="CLU_001103_19_6_1"/>
<evidence type="ECO:0000313" key="3">
    <source>
        <dbReference type="EMBL" id="KIK76592.1"/>
    </source>
</evidence>
<dbReference type="GO" id="GO:0009378">
    <property type="term" value="F:four-way junction helicase activity"/>
    <property type="evidence" value="ECO:0007669"/>
    <property type="project" value="TreeGrafter"/>
</dbReference>
<dbReference type="GO" id="GO:0043138">
    <property type="term" value="F:3'-5' DNA helicase activity"/>
    <property type="evidence" value="ECO:0007669"/>
    <property type="project" value="TreeGrafter"/>
</dbReference>
<gene>
    <name evidence="3" type="ORF">PAXRUDRAFT_169398</name>
</gene>
<feature type="domain" description="Helicase ATP-binding" evidence="2">
    <location>
        <begin position="1"/>
        <end position="130"/>
    </location>
</feature>
<dbReference type="AlphaFoldDB" id="A0A0D0BZU6"/>
<reference evidence="3 4" key="1">
    <citation type="submission" date="2014-04" db="EMBL/GenBank/DDBJ databases">
        <authorList>
            <consortium name="DOE Joint Genome Institute"/>
            <person name="Kuo A."/>
            <person name="Kohler A."/>
            <person name="Jargeat P."/>
            <person name="Nagy L.G."/>
            <person name="Floudas D."/>
            <person name="Copeland A."/>
            <person name="Barry K.W."/>
            <person name="Cichocki N."/>
            <person name="Veneault-Fourrey C."/>
            <person name="LaButti K."/>
            <person name="Lindquist E.A."/>
            <person name="Lipzen A."/>
            <person name="Lundell T."/>
            <person name="Morin E."/>
            <person name="Murat C."/>
            <person name="Sun H."/>
            <person name="Tunlid A."/>
            <person name="Henrissat B."/>
            <person name="Grigoriev I.V."/>
            <person name="Hibbett D.S."/>
            <person name="Martin F."/>
            <person name="Nordberg H.P."/>
            <person name="Cantor M.N."/>
            <person name="Hua S.X."/>
        </authorList>
    </citation>
    <scope>NUCLEOTIDE SEQUENCE [LARGE SCALE GENOMIC DNA]</scope>
    <source>
        <strain evidence="3 4">Ve08.2h10</strain>
    </source>
</reference>
<dbReference type="PANTHER" id="PTHR13710">
    <property type="entry name" value="DNA HELICASE RECQ FAMILY MEMBER"/>
    <property type="match status" value="1"/>
</dbReference>
<reference evidence="4" key="2">
    <citation type="submission" date="2015-01" db="EMBL/GenBank/DDBJ databases">
        <title>Evolutionary Origins and Diversification of the Mycorrhizal Mutualists.</title>
        <authorList>
            <consortium name="DOE Joint Genome Institute"/>
            <consortium name="Mycorrhizal Genomics Consortium"/>
            <person name="Kohler A."/>
            <person name="Kuo A."/>
            <person name="Nagy L.G."/>
            <person name="Floudas D."/>
            <person name="Copeland A."/>
            <person name="Barry K.W."/>
            <person name="Cichocki N."/>
            <person name="Veneault-Fourrey C."/>
            <person name="LaButti K."/>
            <person name="Lindquist E.A."/>
            <person name="Lipzen A."/>
            <person name="Lundell T."/>
            <person name="Morin E."/>
            <person name="Murat C."/>
            <person name="Riley R."/>
            <person name="Ohm R."/>
            <person name="Sun H."/>
            <person name="Tunlid A."/>
            <person name="Henrissat B."/>
            <person name="Grigoriev I.V."/>
            <person name="Hibbett D.S."/>
            <person name="Martin F."/>
        </authorList>
    </citation>
    <scope>NUCLEOTIDE SEQUENCE [LARGE SCALE GENOMIC DNA]</scope>
    <source>
        <strain evidence="4">Ve08.2h10</strain>
    </source>
</reference>
<dbReference type="GO" id="GO:0005737">
    <property type="term" value="C:cytoplasm"/>
    <property type="evidence" value="ECO:0007669"/>
    <property type="project" value="TreeGrafter"/>
</dbReference>
<protein>
    <recommendedName>
        <fullName evidence="2">Helicase ATP-binding domain-containing protein</fullName>
    </recommendedName>
</protein>
<proteinExistence type="inferred from homology"/>
<keyword evidence="4" id="KW-1185">Reference proteome</keyword>
<dbReference type="EMBL" id="KN827397">
    <property type="protein sequence ID" value="KIK76592.1"/>
    <property type="molecule type" value="Genomic_DNA"/>
</dbReference>
<dbReference type="Pfam" id="PF00270">
    <property type="entry name" value="DEAD"/>
    <property type="match status" value="1"/>
</dbReference>
<sequence length="249" mass="28224">PGGISILTTPLNLLGKQNTESLARAGIRAITAVGAFHYRAVIISPEQIMKPNSNFEKLLKNHLFTSRIISVVLDEAHCIADWGDFRPEYNELGRLRYTLPTTVPIMIASATLSKETLTDVCRLLHMHSDKLTTIRRSSDHPNIKIEVRKMKYSLDSYADLAFLILEGWKIGDPPPPKFLIFFDNIQHAIQAAKYLQRCLPREMQDKVKWFNSDMTDSYKATELVNFIDGMTWGYATTESFGMVSDIPCI</sequence>
<dbReference type="GO" id="GO:0000724">
    <property type="term" value="P:double-strand break repair via homologous recombination"/>
    <property type="evidence" value="ECO:0007669"/>
    <property type="project" value="TreeGrafter"/>
</dbReference>
<dbReference type="InterPro" id="IPR027417">
    <property type="entry name" value="P-loop_NTPase"/>
</dbReference>
<name>A0A0D0BZU6_9AGAM</name>
<dbReference type="PANTHER" id="PTHR13710:SF120">
    <property type="entry name" value="BIFUNCTIONAL 3'-5' EXONUCLEASE_ATP-DEPENDENT HELICASE WRN"/>
    <property type="match status" value="1"/>
</dbReference>
<evidence type="ECO:0000256" key="1">
    <source>
        <dbReference type="ARBA" id="ARBA00005446"/>
    </source>
</evidence>
<dbReference type="PROSITE" id="PS51192">
    <property type="entry name" value="HELICASE_ATP_BIND_1"/>
    <property type="match status" value="1"/>
</dbReference>
<evidence type="ECO:0000259" key="2">
    <source>
        <dbReference type="PROSITE" id="PS51192"/>
    </source>
</evidence>
<comment type="similarity">
    <text evidence="1">Belongs to the helicase family. RecQ subfamily.</text>
</comment>
<dbReference type="SUPFAM" id="SSF52540">
    <property type="entry name" value="P-loop containing nucleoside triphosphate hydrolases"/>
    <property type="match status" value="1"/>
</dbReference>
<dbReference type="InterPro" id="IPR011545">
    <property type="entry name" value="DEAD/DEAH_box_helicase_dom"/>
</dbReference>
<dbReference type="InterPro" id="IPR014001">
    <property type="entry name" value="Helicase_ATP-bd"/>
</dbReference>
<dbReference type="Gene3D" id="3.40.50.300">
    <property type="entry name" value="P-loop containing nucleotide triphosphate hydrolases"/>
    <property type="match status" value="1"/>
</dbReference>
<dbReference type="GO" id="GO:0005694">
    <property type="term" value="C:chromosome"/>
    <property type="evidence" value="ECO:0007669"/>
    <property type="project" value="TreeGrafter"/>
</dbReference>